<proteinExistence type="predicted"/>
<feature type="signal peptide" evidence="1">
    <location>
        <begin position="1"/>
        <end position="21"/>
    </location>
</feature>
<gene>
    <name evidence="2" type="ORF">ROG8370_02858</name>
</gene>
<dbReference type="EMBL" id="FWFJ01000031">
    <property type="protein sequence ID" value="SLN61937.1"/>
    <property type="molecule type" value="Genomic_DNA"/>
</dbReference>
<dbReference type="Proteomes" id="UP000194012">
    <property type="component" value="Unassembled WGS sequence"/>
</dbReference>
<keyword evidence="3" id="KW-1185">Reference proteome</keyword>
<sequence length="264" mass="29059">MKKIVLIVLAVLAVSFTAAFAVATAPPDSVLCIGPCKGEAERKFGFLYSYFMDVATTCGEADASRGILEELNPDLARTVDEKNAKFALLAAKERDRTLTVQERAEYEKDPWRVKPNQGSLLYQHLFSEAAETPELPLVVTPCSRNGFHLGQSGYDSYCEGFTHLSVGYRADPGSLRLSPNFLSISEANNALFDRLRRAGKLSGRMKELHEIAVQDDISREAAKKAVATSPALDIAPDEVDDAIAAKFSELRCQLWLTRMITPLE</sequence>
<evidence type="ECO:0000313" key="3">
    <source>
        <dbReference type="Proteomes" id="UP000194012"/>
    </source>
</evidence>
<feature type="chain" id="PRO_5013072678" description="YARHG domain-containing protein" evidence="1">
    <location>
        <begin position="22"/>
        <end position="264"/>
    </location>
</feature>
<evidence type="ECO:0000313" key="2">
    <source>
        <dbReference type="EMBL" id="SLN61937.1"/>
    </source>
</evidence>
<dbReference type="RefSeq" id="WP_139838164.1">
    <property type="nucleotide sequence ID" value="NZ_FWFJ01000031.1"/>
</dbReference>
<accession>A0A1X6ZUP8</accession>
<evidence type="ECO:0008006" key="4">
    <source>
        <dbReference type="Google" id="ProtNLM"/>
    </source>
</evidence>
<organism evidence="2 3">
    <name type="scientific">Roseovarius gaetbuli</name>
    <dbReference type="NCBI Taxonomy" id="1356575"/>
    <lineage>
        <taxon>Bacteria</taxon>
        <taxon>Pseudomonadati</taxon>
        <taxon>Pseudomonadota</taxon>
        <taxon>Alphaproteobacteria</taxon>
        <taxon>Rhodobacterales</taxon>
        <taxon>Roseobacteraceae</taxon>
        <taxon>Roseovarius</taxon>
    </lineage>
</organism>
<protein>
    <recommendedName>
        <fullName evidence="4">YARHG domain-containing protein</fullName>
    </recommendedName>
</protein>
<dbReference type="AlphaFoldDB" id="A0A1X6ZUP8"/>
<reference evidence="3" key="1">
    <citation type="submission" date="2017-03" db="EMBL/GenBank/DDBJ databases">
        <authorList>
            <person name="Rodrigo-Torres L."/>
            <person name="Arahal R.D."/>
            <person name="Lucena T."/>
        </authorList>
    </citation>
    <scope>NUCLEOTIDE SEQUENCE [LARGE SCALE GENOMIC DNA]</scope>
    <source>
        <strain evidence="3">CECT 8370</strain>
    </source>
</reference>
<name>A0A1X6ZUP8_9RHOB</name>
<keyword evidence="1" id="KW-0732">Signal</keyword>
<evidence type="ECO:0000256" key="1">
    <source>
        <dbReference type="SAM" id="SignalP"/>
    </source>
</evidence>
<dbReference type="OrthoDB" id="9955628at2"/>